<evidence type="ECO:0000259" key="4">
    <source>
        <dbReference type="PROSITE" id="PS50837"/>
    </source>
</evidence>
<dbReference type="SUPFAM" id="SSF48403">
    <property type="entry name" value="Ankyrin repeat"/>
    <property type="match status" value="3"/>
</dbReference>
<feature type="repeat" description="ANK" evidence="3">
    <location>
        <begin position="1198"/>
        <end position="1230"/>
    </location>
</feature>
<dbReference type="EMBL" id="JAQJAE010000006">
    <property type="protein sequence ID" value="KAJ5589653.1"/>
    <property type="molecule type" value="Genomic_DNA"/>
</dbReference>
<keyword evidence="6" id="KW-1185">Reference proteome</keyword>
<dbReference type="GO" id="GO:0009116">
    <property type="term" value="P:nucleoside metabolic process"/>
    <property type="evidence" value="ECO:0007669"/>
    <property type="project" value="InterPro"/>
</dbReference>
<feature type="repeat" description="ANK" evidence="3">
    <location>
        <begin position="1327"/>
        <end position="1359"/>
    </location>
</feature>
<dbReference type="SUPFAM" id="SSF52540">
    <property type="entry name" value="P-loop containing nucleoside triphosphate hydrolases"/>
    <property type="match status" value="1"/>
</dbReference>
<dbReference type="InterPro" id="IPR056884">
    <property type="entry name" value="NPHP3-like_N"/>
</dbReference>
<feature type="repeat" description="ANK" evidence="3">
    <location>
        <begin position="1294"/>
        <end position="1326"/>
    </location>
</feature>
<sequence>MTSLNALDSPDSYTIAWIAALSIERAAAEAMLDERHAVPTGFIRHQTDANVYTWGRVGEHNIVIAALASGDYGTTSAATTASSLLASLPSIRVGLLVGIGGGIARPDEGHDIRLGDVVVSQPSGTIGGVCQYDLIKAKSGDKRERKGFLGRPPTVLLNALTSIQAYHEQKDSDVPCFLRMMLEKNPKMGKRSKQNPGYTYQGFDNDRLFKASCNHIPGLDCQGCDTADEIQRDSRDTTDPDIHYGTIASGNTLVKDAATRDRIATDLGKDCICFEMEAAGLMNHFPCLVIRGICDYADSHKNDRWQRYASATAAAYAKELLAYVPVLEVQETKRALEILQLVQQQIDSVQQTTVATKAVTDSVRSDLQTDKIRRWLCPPDSSTNANHARTLRHEGTGAWLLDNPVFQSWHSGSRQHLWLHGLAGCGKTVLSATVLDYLAKDNDKLILNFFFDFSDATKQTLDGMLRSLAFQLYQSGFDSAIHLDALSQAHQNGSVRPTTKALSDIVFMMLVVQKKVTIVLDALDESKTRDHVLQWIKDIVSRPDLVHLQLFYTSRPESELLRHIPPLIGKRNCLLLDKQAVNSDIRSWVTAQLSQRRDFTEKPLSQGLLEGIRRKVGDGADGMFRWAFCQLDSLARCPHEAAMVEVLASLPLNLNETYRRLIASIPTRLKNDAIRLLQFLVYSYRPLSLAEAQEVIATQIENESRGFDIKRRLFCETDILDYCPGLLTVVHATDKELHLAHFSVKEYLLEENDFEITTASISITRTCLSYLTGINGSHRQIKRDFPMARYAAELWAGHAALAQASEDIIRLTVSFLERKVTFQRWTRLYQADRGWDDNPGPPRSSRLYYACFLGLVAPARDLISKGEDVNAQGGQYGNALQAASFRGFQGIVKLLLDKGAEINAQGGEYSNALRAASFSGFQGIVKLLLDKGADINAQGGEYGNALQAASLGGHQEIVKQLLDKGADINAQSGRYDIALSGRYGNALQAASEEGHLETVKLLLDKGADVNAQGGLYNNALQAASSGGHQEIIKLLLDNGADINTQRSLQAASEGGFQEITKLLLEKKDDINTQRRVQAASDNGFQDIFKLLLDKGGDIKTYGDFPAALEGSYQEITKLLLGEGEDVNAQGGQYSNAPQDASEGGHQDIVKLLLDKGEDVNAQGGQYSNALQDASEGGHQETVKLLLDKGEDVNAQGGQYGNALQAASFRGFQGIVKLLLDKGADINAQGGEYGNALQAASERGHQKIVKLLLDKGADINAQGGQYGNALQASLEGGYQGIFKLLSGIGVSASTLGSNAVQATPEAGRQEIIKLLLDKGADVNAQGGQYGNPLQAASRRGYLKIVKLLLDKGANVNTQGGFYSNPLQAASEAGYLEIVKLLLDKGADINVQGGEFDNPLLAASIKGHQDIVKLLLGEGADVNAEGSHYGTALKAASFGGFQGIVKLLLDNGADANVQGGQYGNALQAASFGGFQGIVKLLLDNGADANAQGGQYGNALQAASERGHQEIVKLLLDNGADANAQGGQYGNALQAASERGHQEIVKLLLDNGADANVQGGQYGNALQVASLRGHQEIVKLLQRKGAVTLSGQTVAH</sequence>
<feature type="repeat" description="ANK" evidence="3">
    <location>
        <begin position="1015"/>
        <end position="1047"/>
    </location>
</feature>
<proteinExistence type="predicted"/>
<feature type="repeat" description="ANK" evidence="3">
    <location>
        <begin position="941"/>
        <end position="973"/>
    </location>
</feature>
<reference evidence="5" key="2">
    <citation type="submission" date="2023-01" db="EMBL/GenBank/DDBJ databases">
        <authorList>
            <person name="Petersen C."/>
        </authorList>
    </citation>
    <scope>NUCLEOTIDE SEQUENCE</scope>
    <source>
        <strain evidence="5">IBT 12815</strain>
    </source>
</reference>
<feature type="repeat" description="ANK" evidence="3">
    <location>
        <begin position="908"/>
        <end position="940"/>
    </location>
</feature>
<protein>
    <submittedName>
        <fullName evidence="5">Pfs NACHT and Ankyrin domain protein</fullName>
    </submittedName>
</protein>
<dbReference type="SUPFAM" id="SSF53167">
    <property type="entry name" value="Purine and uridine phosphorylases"/>
    <property type="match status" value="1"/>
</dbReference>
<dbReference type="Proteomes" id="UP001213799">
    <property type="component" value="Unassembled WGS sequence"/>
</dbReference>
<keyword evidence="2 3" id="KW-0040">ANK repeat</keyword>
<evidence type="ECO:0000256" key="3">
    <source>
        <dbReference type="PROSITE-ProRule" id="PRU00023"/>
    </source>
</evidence>
<keyword evidence="1" id="KW-0677">Repeat</keyword>
<feature type="repeat" description="ANK" evidence="3">
    <location>
        <begin position="1165"/>
        <end position="1197"/>
    </location>
</feature>
<dbReference type="PROSITE" id="PS50088">
    <property type="entry name" value="ANK_REPEAT"/>
    <property type="match status" value="15"/>
</dbReference>
<gene>
    <name evidence="5" type="ORF">N7537_012331</name>
</gene>
<dbReference type="InterPro" id="IPR027417">
    <property type="entry name" value="P-loop_NTPase"/>
</dbReference>
<accession>A0AAD6DNG3</accession>
<evidence type="ECO:0000313" key="5">
    <source>
        <dbReference type="EMBL" id="KAJ5589653.1"/>
    </source>
</evidence>
<reference evidence="5" key="1">
    <citation type="journal article" date="2023" name="IMA Fungus">
        <title>Comparative genomic study of the Penicillium genus elucidates a diverse pangenome and 15 lateral gene transfer events.</title>
        <authorList>
            <person name="Petersen C."/>
            <person name="Sorensen T."/>
            <person name="Nielsen M.R."/>
            <person name="Sondergaard T.E."/>
            <person name="Sorensen J.L."/>
            <person name="Fitzpatrick D.A."/>
            <person name="Frisvad J.C."/>
            <person name="Nielsen K.L."/>
        </authorList>
    </citation>
    <scope>NUCLEOTIDE SEQUENCE</scope>
    <source>
        <strain evidence="5">IBT 12815</strain>
    </source>
</reference>
<dbReference type="InterPro" id="IPR035994">
    <property type="entry name" value="Nucleoside_phosphorylase_sf"/>
</dbReference>
<dbReference type="PANTHER" id="PTHR24198">
    <property type="entry name" value="ANKYRIN REPEAT AND PROTEIN KINASE DOMAIN-CONTAINING PROTEIN"/>
    <property type="match status" value="1"/>
</dbReference>
<feature type="repeat" description="ANK" evidence="3">
    <location>
        <begin position="982"/>
        <end position="1014"/>
    </location>
</feature>
<evidence type="ECO:0000313" key="6">
    <source>
        <dbReference type="Proteomes" id="UP001213799"/>
    </source>
</evidence>
<dbReference type="Pfam" id="PF12796">
    <property type="entry name" value="Ank_2"/>
    <property type="match status" value="6"/>
</dbReference>
<dbReference type="InterPro" id="IPR002110">
    <property type="entry name" value="Ankyrin_rpt"/>
</dbReference>
<feature type="repeat" description="ANK" evidence="3">
    <location>
        <begin position="1393"/>
        <end position="1425"/>
    </location>
</feature>
<feature type="domain" description="NACHT" evidence="4">
    <location>
        <begin position="415"/>
        <end position="560"/>
    </location>
</feature>
<dbReference type="InterPro" id="IPR007111">
    <property type="entry name" value="NACHT_NTPase"/>
</dbReference>
<dbReference type="PANTHER" id="PTHR24198:SF165">
    <property type="entry name" value="ANKYRIN REPEAT-CONTAINING PROTEIN-RELATED"/>
    <property type="match status" value="1"/>
</dbReference>
<evidence type="ECO:0000256" key="1">
    <source>
        <dbReference type="ARBA" id="ARBA00022737"/>
    </source>
</evidence>
<organism evidence="5 6">
    <name type="scientific">Penicillium hordei</name>
    <dbReference type="NCBI Taxonomy" id="40994"/>
    <lineage>
        <taxon>Eukaryota</taxon>
        <taxon>Fungi</taxon>
        <taxon>Dikarya</taxon>
        <taxon>Ascomycota</taxon>
        <taxon>Pezizomycotina</taxon>
        <taxon>Eurotiomycetes</taxon>
        <taxon>Eurotiomycetidae</taxon>
        <taxon>Eurotiales</taxon>
        <taxon>Aspergillaceae</taxon>
        <taxon>Penicillium</taxon>
    </lineage>
</organism>
<dbReference type="InterPro" id="IPR054471">
    <property type="entry name" value="GPIID_WHD"/>
</dbReference>
<feature type="repeat" description="ANK" evidence="3">
    <location>
        <begin position="1426"/>
        <end position="1458"/>
    </location>
</feature>
<dbReference type="GeneID" id="81593627"/>
<dbReference type="GO" id="GO:0003824">
    <property type="term" value="F:catalytic activity"/>
    <property type="evidence" value="ECO:0007669"/>
    <property type="project" value="InterPro"/>
</dbReference>
<comment type="caution">
    <text evidence="5">The sequence shown here is derived from an EMBL/GenBank/DDBJ whole genome shotgun (WGS) entry which is preliminary data.</text>
</comment>
<feature type="repeat" description="ANK" evidence="3">
    <location>
        <begin position="1492"/>
        <end position="1524"/>
    </location>
</feature>
<dbReference type="PROSITE" id="PS50837">
    <property type="entry name" value="NACHT"/>
    <property type="match status" value="1"/>
</dbReference>
<feature type="repeat" description="ANK" evidence="3">
    <location>
        <begin position="1360"/>
        <end position="1392"/>
    </location>
</feature>
<dbReference type="Pfam" id="PF22939">
    <property type="entry name" value="WHD_GPIID"/>
    <property type="match status" value="1"/>
</dbReference>
<feature type="repeat" description="ANK" evidence="3">
    <location>
        <begin position="1525"/>
        <end position="1557"/>
    </location>
</feature>
<evidence type="ECO:0000256" key="2">
    <source>
        <dbReference type="ARBA" id="ARBA00023043"/>
    </source>
</evidence>
<dbReference type="PROSITE" id="PS50297">
    <property type="entry name" value="ANK_REP_REGION"/>
    <property type="match status" value="12"/>
</dbReference>
<dbReference type="Pfam" id="PF00023">
    <property type="entry name" value="Ank"/>
    <property type="match status" value="1"/>
</dbReference>
<dbReference type="SMART" id="SM00248">
    <property type="entry name" value="ANK"/>
    <property type="match status" value="20"/>
</dbReference>
<dbReference type="Gene3D" id="1.25.40.20">
    <property type="entry name" value="Ankyrin repeat-containing domain"/>
    <property type="match status" value="5"/>
</dbReference>
<feature type="repeat" description="ANK" evidence="3">
    <location>
        <begin position="1231"/>
        <end position="1263"/>
    </location>
</feature>
<dbReference type="RefSeq" id="XP_056748672.1">
    <property type="nucleotide sequence ID" value="XM_056903385.1"/>
</dbReference>
<name>A0AAD6DNG3_9EURO</name>
<feature type="repeat" description="ANK" evidence="3">
    <location>
        <begin position="875"/>
        <end position="907"/>
    </location>
</feature>
<dbReference type="Gene3D" id="3.40.50.300">
    <property type="entry name" value="P-loop containing nucleotide triphosphate hydrolases"/>
    <property type="match status" value="1"/>
</dbReference>
<dbReference type="Gene3D" id="3.40.50.1580">
    <property type="entry name" value="Nucleoside phosphorylase domain"/>
    <property type="match status" value="1"/>
</dbReference>
<dbReference type="Pfam" id="PF24883">
    <property type="entry name" value="NPHP3_N"/>
    <property type="match status" value="1"/>
</dbReference>
<dbReference type="InterPro" id="IPR036770">
    <property type="entry name" value="Ankyrin_rpt-contain_sf"/>
</dbReference>